<dbReference type="EMBL" id="VFMN01000001">
    <property type="protein sequence ID" value="TQJ10656.1"/>
    <property type="molecule type" value="Genomic_DNA"/>
</dbReference>
<dbReference type="AlphaFoldDB" id="A0A542E5V3"/>
<evidence type="ECO:0000256" key="4">
    <source>
        <dbReference type="PIRSR" id="PIRSR600760-2"/>
    </source>
</evidence>
<dbReference type="Pfam" id="PF00459">
    <property type="entry name" value="Inositol_P"/>
    <property type="match status" value="1"/>
</dbReference>
<gene>
    <name evidence="5" type="ORF">FB458_3785</name>
</gene>
<dbReference type="SUPFAM" id="SSF56655">
    <property type="entry name" value="Carbohydrate phosphatase"/>
    <property type="match status" value="1"/>
</dbReference>
<dbReference type="GO" id="GO:0007165">
    <property type="term" value="P:signal transduction"/>
    <property type="evidence" value="ECO:0007669"/>
    <property type="project" value="TreeGrafter"/>
</dbReference>
<evidence type="ECO:0000313" key="6">
    <source>
        <dbReference type="Proteomes" id="UP000317893"/>
    </source>
</evidence>
<keyword evidence="6" id="KW-1185">Reference proteome</keyword>
<feature type="binding site" evidence="4">
    <location>
        <position position="106"/>
    </location>
    <ligand>
        <name>Mg(2+)</name>
        <dbReference type="ChEBI" id="CHEBI:18420"/>
        <label>1</label>
        <note>catalytic</note>
    </ligand>
</feature>
<comment type="caution">
    <text evidence="5">The sequence shown here is derived from an EMBL/GenBank/DDBJ whole genome shotgun (WGS) entry which is preliminary data.</text>
</comment>
<dbReference type="PANTHER" id="PTHR20854:SF4">
    <property type="entry name" value="INOSITOL-1-MONOPHOSPHATASE-RELATED"/>
    <property type="match status" value="1"/>
</dbReference>
<evidence type="ECO:0000256" key="2">
    <source>
        <dbReference type="ARBA" id="ARBA00022801"/>
    </source>
</evidence>
<dbReference type="GO" id="GO:0008934">
    <property type="term" value="F:inositol monophosphate 1-phosphatase activity"/>
    <property type="evidence" value="ECO:0007669"/>
    <property type="project" value="TreeGrafter"/>
</dbReference>
<dbReference type="PANTHER" id="PTHR20854">
    <property type="entry name" value="INOSITOL MONOPHOSPHATASE"/>
    <property type="match status" value="1"/>
</dbReference>
<protein>
    <submittedName>
        <fullName evidence="5">Fructose-1,6-bisphosphatase/inositol monophosphatase family enzyme</fullName>
    </submittedName>
</protein>
<name>A0A542E5V3_9MICO</name>
<dbReference type="OrthoDB" id="9772456at2"/>
<dbReference type="PROSITE" id="PS00629">
    <property type="entry name" value="IMP_1"/>
    <property type="match status" value="1"/>
</dbReference>
<evidence type="ECO:0000313" key="5">
    <source>
        <dbReference type="EMBL" id="TQJ10656.1"/>
    </source>
</evidence>
<dbReference type="InterPro" id="IPR020583">
    <property type="entry name" value="Inositol_monoP_metal-BS"/>
</dbReference>
<dbReference type="CDD" id="cd01637">
    <property type="entry name" value="IMPase_like"/>
    <property type="match status" value="1"/>
</dbReference>
<organism evidence="5 6">
    <name type="scientific">Lapillicoccus jejuensis</name>
    <dbReference type="NCBI Taxonomy" id="402171"/>
    <lineage>
        <taxon>Bacteria</taxon>
        <taxon>Bacillati</taxon>
        <taxon>Actinomycetota</taxon>
        <taxon>Actinomycetes</taxon>
        <taxon>Micrococcales</taxon>
        <taxon>Intrasporangiaceae</taxon>
        <taxon>Lapillicoccus</taxon>
    </lineage>
</organism>
<dbReference type="PRINTS" id="PR00377">
    <property type="entry name" value="IMPHPHTASES"/>
</dbReference>
<keyword evidence="1 4" id="KW-0479">Metal-binding</keyword>
<reference evidence="5 6" key="1">
    <citation type="submission" date="2019-06" db="EMBL/GenBank/DDBJ databases">
        <title>Sequencing the genomes of 1000 actinobacteria strains.</title>
        <authorList>
            <person name="Klenk H.-P."/>
        </authorList>
    </citation>
    <scope>NUCLEOTIDE SEQUENCE [LARGE SCALE GENOMIC DNA]</scope>
    <source>
        <strain evidence="5 6">DSM 18607</strain>
    </source>
</reference>
<keyword evidence="3 4" id="KW-0460">Magnesium</keyword>
<feature type="binding site" evidence="4">
    <location>
        <position position="234"/>
    </location>
    <ligand>
        <name>Mg(2+)</name>
        <dbReference type="ChEBI" id="CHEBI:18420"/>
        <label>1</label>
        <note>catalytic</note>
    </ligand>
</feature>
<evidence type="ECO:0000256" key="3">
    <source>
        <dbReference type="ARBA" id="ARBA00022842"/>
    </source>
</evidence>
<accession>A0A542E5V3</accession>
<keyword evidence="2" id="KW-0378">Hydrolase</keyword>
<sequence length="278" mass="29274">MSETSARAADDLPDLSDLVQGVDPGLPDADLAVALVQRAGRLAADLRAGGLEAERKTSVSDIVTAADRAAEAFVTRALARARPDDGLVGEEGASRASRSGRTWVVDPVDGTYNFYSGAGYWCSALALRGADGAAVLGAVHQPVSGETWLGGPDLPTTLDGRPVDRVEDRPAAHCGFGTYLHPTAIHRDDLREPWLAMTSRVATVRMLGSSSVDLASVATGRLGVWAQHSVLDWDWYPGHALVLGAGGRTHVLEHRGRRWHLAGSPTAVEELSAALTSS</sequence>
<dbReference type="Proteomes" id="UP000317893">
    <property type="component" value="Unassembled WGS sequence"/>
</dbReference>
<feature type="binding site" evidence="4">
    <location>
        <position position="90"/>
    </location>
    <ligand>
        <name>Mg(2+)</name>
        <dbReference type="ChEBI" id="CHEBI:18420"/>
        <label>2</label>
    </ligand>
</feature>
<dbReference type="GO" id="GO:0006020">
    <property type="term" value="P:inositol metabolic process"/>
    <property type="evidence" value="ECO:0007669"/>
    <property type="project" value="TreeGrafter"/>
</dbReference>
<proteinExistence type="predicted"/>
<dbReference type="Gene3D" id="3.40.190.80">
    <property type="match status" value="1"/>
</dbReference>
<dbReference type="RefSeq" id="WP_141849848.1">
    <property type="nucleotide sequence ID" value="NZ_BAAAPR010000012.1"/>
</dbReference>
<dbReference type="Gene3D" id="3.30.540.10">
    <property type="entry name" value="Fructose-1,6-Bisphosphatase, subunit A, domain 1"/>
    <property type="match status" value="1"/>
</dbReference>
<evidence type="ECO:0000256" key="1">
    <source>
        <dbReference type="ARBA" id="ARBA00022723"/>
    </source>
</evidence>
<dbReference type="GO" id="GO:0046872">
    <property type="term" value="F:metal ion binding"/>
    <property type="evidence" value="ECO:0007669"/>
    <property type="project" value="UniProtKB-KW"/>
</dbReference>
<comment type="cofactor">
    <cofactor evidence="4">
        <name>Mg(2+)</name>
        <dbReference type="ChEBI" id="CHEBI:18420"/>
    </cofactor>
</comment>
<feature type="binding site" evidence="4">
    <location>
        <position position="109"/>
    </location>
    <ligand>
        <name>Mg(2+)</name>
        <dbReference type="ChEBI" id="CHEBI:18420"/>
        <label>1</label>
        <note>catalytic</note>
    </ligand>
</feature>
<dbReference type="InterPro" id="IPR000760">
    <property type="entry name" value="Inositol_monophosphatase-like"/>
</dbReference>